<organism evidence="3 4">
    <name type="scientific">Tetradesmus obliquus</name>
    <name type="common">Green alga</name>
    <name type="synonym">Acutodesmus obliquus</name>
    <dbReference type="NCBI Taxonomy" id="3088"/>
    <lineage>
        <taxon>Eukaryota</taxon>
        <taxon>Viridiplantae</taxon>
        <taxon>Chlorophyta</taxon>
        <taxon>core chlorophytes</taxon>
        <taxon>Chlorophyceae</taxon>
        <taxon>CS clade</taxon>
        <taxon>Sphaeropleales</taxon>
        <taxon>Scenedesmaceae</taxon>
        <taxon>Tetradesmus</taxon>
    </lineage>
</organism>
<dbReference type="Proteomes" id="UP000256970">
    <property type="component" value="Unassembled WGS sequence"/>
</dbReference>
<accession>A0A383WE47</accession>
<feature type="domain" description="Nucleotide-diphospho-sugar transferase" evidence="2">
    <location>
        <begin position="53"/>
        <end position="170"/>
    </location>
</feature>
<feature type="region of interest" description="Disordered" evidence="1">
    <location>
        <begin position="173"/>
        <end position="202"/>
    </location>
</feature>
<dbReference type="EMBL" id="FNXT01001234">
    <property type="protein sequence ID" value="SZX75442.1"/>
    <property type="molecule type" value="Genomic_DNA"/>
</dbReference>
<evidence type="ECO:0000313" key="4">
    <source>
        <dbReference type="Proteomes" id="UP000256970"/>
    </source>
</evidence>
<name>A0A383WE47_TETOB</name>
<dbReference type="InterPro" id="IPR005069">
    <property type="entry name" value="Nucl-diP-sugar_transferase"/>
</dbReference>
<keyword evidence="4" id="KW-1185">Reference proteome</keyword>
<protein>
    <recommendedName>
        <fullName evidence="2">Nucleotide-diphospho-sugar transferase domain-containing protein</fullName>
    </recommendedName>
</protein>
<reference evidence="3 4" key="1">
    <citation type="submission" date="2016-10" db="EMBL/GenBank/DDBJ databases">
        <authorList>
            <person name="Cai Z."/>
        </authorList>
    </citation>
    <scope>NUCLEOTIDE SEQUENCE [LARGE SCALE GENOMIC DNA]</scope>
</reference>
<evidence type="ECO:0000313" key="3">
    <source>
        <dbReference type="EMBL" id="SZX75442.1"/>
    </source>
</evidence>
<evidence type="ECO:0000256" key="1">
    <source>
        <dbReference type="SAM" id="MobiDB-lite"/>
    </source>
</evidence>
<feature type="region of interest" description="Disordered" evidence="1">
    <location>
        <begin position="315"/>
        <end position="334"/>
    </location>
</feature>
<dbReference type="Pfam" id="PF03407">
    <property type="entry name" value="Nucleotid_trans"/>
    <property type="match status" value="1"/>
</dbReference>
<sequence length="364" mass="38138">MVEQDSYVMVAPGNAEVARGQASSNTTEQDRELIVLAGQGAENVQRDAHPLHKYAAVQVLLAAGFSVLAAEPDMLLVDSPYQYLLPSPLVDLHVMSGAQSGDGLGDERAELQDDTAQHMHSVHMAGLSPALMHLKPNKACLELVDAMLQGLQGTTYSEQHLLDQLLLSPSHMLPSSKAPASTAAQPGAAQPQATTAAAAGRGQPGAAAATAATTVATHSPTLDSFLTAMGMLQPSPSQLQAPPRLRLFPVTKFTSSAVLFGVRGRSEWLAHTAPAAMQVVRSADQAQRMAAIVNSYRGLPGPLEALPAAADPAHSTLLPGQRAESDKTASRSVAGHSLHAQGVAHLMHVLHPVEQLLEKLGLEQ</sequence>
<evidence type="ECO:0000259" key="2">
    <source>
        <dbReference type="Pfam" id="PF03407"/>
    </source>
</evidence>
<proteinExistence type="predicted"/>
<gene>
    <name evidence="3" type="ORF">BQ4739_LOCUS15734</name>
</gene>
<dbReference type="AlphaFoldDB" id="A0A383WE47"/>